<feature type="region of interest" description="Disordered" evidence="6">
    <location>
        <begin position="116"/>
        <end position="168"/>
    </location>
</feature>
<dbReference type="EMBL" id="CAIF01000021">
    <property type="protein sequence ID" value="CCH41507.1"/>
    <property type="molecule type" value="Genomic_DNA"/>
</dbReference>
<evidence type="ECO:0000256" key="1">
    <source>
        <dbReference type="ARBA" id="ARBA00006940"/>
    </source>
</evidence>
<dbReference type="Pfam" id="PF05839">
    <property type="entry name" value="Apc13p"/>
    <property type="match status" value="1"/>
</dbReference>
<evidence type="ECO:0000313" key="8">
    <source>
        <dbReference type="Proteomes" id="UP000009328"/>
    </source>
</evidence>
<keyword evidence="4" id="KW-0833">Ubl conjugation pathway</keyword>
<keyword evidence="8" id="KW-1185">Reference proteome</keyword>
<comment type="caution">
    <text evidence="7">The sequence shown here is derived from an EMBL/GenBank/DDBJ whole genome shotgun (WGS) entry which is preliminary data.</text>
</comment>
<organism evidence="7 8">
    <name type="scientific">Wickerhamomyces ciferrii (strain ATCC 14091 / BCRC 22168 / CBS 111 / JCM 3599 / NBRC 0793 / NRRL Y-1031 F-60-10)</name>
    <name type="common">Yeast</name>
    <name type="synonym">Pichia ciferrii</name>
    <dbReference type="NCBI Taxonomy" id="1206466"/>
    <lineage>
        <taxon>Eukaryota</taxon>
        <taxon>Fungi</taxon>
        <taxon>Dikarya</taxon>
        <taxon>Ascomycota</taxon>
        <taxon>Saccharomycotina</taxon>
        <taxon>Saccharomycetes</taxon>
        <taxon>Phaffomycetales</taxon>
        <taxon>Wickerhamomycetaceae</taxon>
        <taxon>Wickerhamomyces</taxon>
    </lineage>
</organism>
<evidence type="ECO:0000256" key="2">
    <source>
        <dbReference type="ARBA" id="ARBA00022618"/>
    </source>
</evidence>
<protein>
    <submittedName>
        <fullName evidence="7">Anaphase-promoting complex subunit 13</fullName>
    </submittedName>
</protein>
<sequence length="168" mass="19426">MAYRDSSSSFIHLQKSQHALYITGWVHDELPDEDIEVPGAQIGDEDEEDSPLINQNIFGILRSQQKNKTPVWKDLDVHKFLNDNTKAIEDHHDDSLFKKIDNLYDFEDITPMNQNEQAKQNESHVQQESNRSASLPSFEFTTPMNVSNINKTTQRNQNFQTPAARILR</sequence>
<evidence type="ECO:0000313" key="7">
    <source>
        <dbReference type="EMBL" id="CCH41507.1"/>
    </source>
</evidence>
<dbReference type="GO" id="GO:0005680">
    <property type="term" value="C:anaphase-promoting complex"/>
    <property type="evidence" value="ECO:0007669"/>
    <property type="project" value="InterPro"/>
</dbReference>
<dbReference type="Proteomes" id="UP000009328">
    <property type="component" value="Unassembled WGS sequence"/>
</dbReference>
<evidence type="ECO:0000256" key="6">
    <source>
        <dbReference type="SAM" id="MobiDB-lite"/>
    </source>
</evidence>
<keyword evidence="5" id="KW-0131">Cell cycle</keyword>
<dbReference type="HOGENOM" id="CLU_1587779_0_0_1"/>
<dbReference type="GO" id="GO:0051301">
    <property type="term" value="P:cell division"/>
    <property type="evidence" value="ECO:0007669"/>
    <property type="project" value="UniProtKB-KW"/>
</dbReference>
<dbReference type="InParanoid" id="K0KH47"/>
<evidence type="ECO:0000256" key="3">
    <source>
        <dbReference type="ARBA" id="ARBA00022776"/>
    </source>
</evidence>
<dbReference type="InterPro" id="IPR008401">
    <property type="entry name" value="Apc13"/>
</dbReference>
<keyword evidence="3" id="KW-0498">Mitosis</keyword>
<name>K0KH47_WICCF</name>
<accession>K0KH47</accession>
<keyword evidence="2" id="KW-0132">Cell division</keyword>
<comment type="similarity">
    <text evidence="1">Belongs to the APC13 family.</text>
</comment>
<reference evidence="7 8" key="1">
    <citation type="journal article" date="2012" name="Eukaryot. Cell">
        <title>Draft genome sequence of Wickerhamomyces ciferrii NRRL Y-1031 F-60-10.</title>
        <authorList>
            <person name="Schneider J."/>
            <person name="Andrea H."/>
            <person name="Blom J."/>
            <person name="Jaenicke S."/>
            <person name="Ruckert C."/>
            <person name="Schorsch C."/>
            <person name="Szczepanowski R."/>
            <person name="Farwick M."/>
            <person name="Goesmann A."/>
            <person name="Puhler A."/>
            <person name="Schaffer S."/>
            <person name="Tauch A."/>
            <person name="Kohler T."/>
            <person name="Brinkrolf K."/>
        </authorList>
    </citation>
    <scope>NUCLEOTIDE SEQUENCE [LARGE SCALE GENOMIC DNA]</scope>
    <source>
        <strain evidence="8">ATCC 14091 / BCRC 22168 / CBS 111 / JCM 3599 / NBRC 0793 / NRRL Y-1031 F-60-10</strain>
    </source>
</reference>
<evidence type="ECO:0000256" key="4">
    <source>
        <dbReference type="ARBA" id="ARBA00022786"/>
    </source>
</evidence>
<evidence type="ECO:0000256" key="5">
    <source>
        <dbReference type="ARBA" id="ARBA00023306"/>
    </source>
</evidence>
<dbReference type="PANTHER" id="PTHR28526:SF1">
    <property type="entry name" value="ANAPHASE-PROMOTING COMPLEX SUBUNIT 13"/>
    <property type="match status" value="1"/>
</dbReference>
<dbReference type="PANTHER" id="PTHR28526">
    <property type="entry name" value="ANAPHASE-PROMOTING COMPLEX SUBUNIT 13"/>
    <property type="match status" value="1"/>
</dbReference>
<gene>
    <name evidence="7" type="ORF">BN7_1048</name>
</gene>
<feature type="compositionally biased region" description="Polar residues" evidence="6">
    <location>
        <begin position="116"/>
        <end position="161"/>
    </location>
</feature>
<proteinExistence type="inferred from homology"/>
<dbReference type="AlphaFoldDB" id="K0KH47"/>